<feature type="region of interest" description="Disordered" evidence="1">
    <location>
        <begin position="72"/>
        <end position="168"/>
    </location>
</feature>
<evidence type="ECO:0000256" key="2">
    <source>
        <dbReference type="SAM" id="SignalP"/>
    </source>
</evidence>
<dbReference type="GeneID" id="112468104"/>
<dbReference type="OrthoDB" id="7554693at2759"/>
<reference evidence="4" key="1">
    <citation type="submission" date="2025-08" db="UniProtKB">
        <authorList>
            <consortium name="RefSeq"/>
        </authorList>
    </citation>
    <scope>IDENTIFICATION</scope>
    <source>
        <tissue evidence="4">Whole body</tissue>
    </source>
</reference>
<keyword evidence="2" id="KW-0732">Signal</keyword>
<protein>
    <submittedName>
        <fullName evidence="4">Histone H3.v1-like</fullName>
    </submittedName>
</protein>
<gene>
    <name evidence="4" type="primary">LOC112468104</name>
</gene>
<keyword evidence="3" id="KW-1185">Reference proteome</keyword>
<dbReference type="Proteomes" id="UP000504618">
    <property type="component" value="Unplaced"/>
</dbReference>
<proteinExistence type="predicted"/>
<feature type="chain" id="PRO_5027068324" evidence="2">
    <location>
        <begin position="32"/>
        <end position="168"/>
    </location>
</feature>
<sequence>MIDNDKAQAMLTFALLSTLLILSGIRTAGDGVDWDSPRSPASAVITKNIHGHASYIEPVFYGDFMQPSQRRLLEHPRRAKQVYRSHDYNVARRHRRPRNKHDEGRPYHSSAVKNDEDEDEEEEEEEEEEENQHDEEDKLDDEGADEETAEQDEEETVNEEPTEVYDYG</sequence>
<accession>A0A6J1RJP3</accession>
<dbReference type="RefSeq" id="XP_024892911.1">
    <property type="nucleotide sequence ID" value="XM_025037143.1"/>
</dbReference>
<dbReference type="AlphaFoldDB" id="A0A6J1RJP3"/>
<evidence type="ECO:0000313" key="3">
    <source>
        <dbReference type="Proteomes" id="UP000504618"/>
    </source>
</evidence>
<evidence type="ECO:0000256" key="1">
    <source>
        <dbReference type="SAM" id="MobiDB-lite"/>
    </source>
</evidence>
<organism evidence="3 4">
    <name type="scientific">Temnothorax curvispinosus</name>
    <dbReference type="NCBI Taxonomy" id="300111"/>
    <lineage>
        <taxon>Eukaryota</taxon>
        <taxon>Metazoa</taxon>
        <taxon>Ecdysozoa</taxon>
        <taxon>Arthropoda</taxon>
        <taxon>Hexapoda</taxon>
        <taxon>Insecta</taxon>
        <taxon>Pterygota</taxon>
        <taxon>Neoptera</taxon>
        <taxon>Endopterygota</taxon>
        <taxon>Hymenoptera</taxon>
        <taxon>Apocrita</taxon>
        <taxon>Aculeata</taxon>
        <taxon>Formicoidea</taxon>
        <taxon>Formicidae</taxon>
        <taxon>Myrmicinae</taxon>
        <taxon>Temnothorax</taxon>
    </lineage>
</organism>
<evidence type="ECO:0000313" key="4">
    <source>
        <dbReference type="RefSeq" id="XP_024892911.1"/>
    </source>
</evidence>
<feature type="signal peptide" evidence="2">
    <location>
        <begin position="1"/>
        <end position="31"/>
    </location>
</feature>
<name>A0A6J1RJP3_9HYME</name>
<feature type="compositionally biased region" description="Acidic residues" evidence="1">
    <location>
        <begin position="115"/>
        <end position="168"/>
    </location>
</feature>